<comment type="similarity">
    <text evidence="1">Belongs to the WD repeat L(2)GL family.</text>
</comment>
<keyword evidence="8" id="KW-1185">Reference proteome</keyword>
<dbReference type="PRINTS" id="PR00962">
    <property type="entry name" value="LETHAL2GIANT"/>
</dbReference>
<dbReference type="GO" id="GO:0030864">
    <property type="term" value="C:cortical actin cytoskeleton"/>
    <property type="evidence" value="ECO:0007669"/>
    <property type="project" value="TreeGrafter"/>
</dbReference>
<proteinExistence type="inferred from homology"/>
<comment type="caution">
    <text evidence="7">The sequence shown here is derived from an EMBL/GenBank/DDBJ whole genome shotgun (WGS) entry which is preliminary data.</text>
</comment>
<dbReference type="InterPro" id="IPR015943">
    <property type="entry name" value="WD40/YVTN_repeat-like_dom_sf"/>
</dbReference>
<dbReference type="GO" id="GO:0008593">
    <property type="term" value="P:regulation of Notch signaling pathway"/>
    <property type="evidence" value="ECO:0007669"/>
    <property type="project" value="TreeGrafter"/>
</dbReference>
<feature type="domain" description="Lethal giant larvae homologue 2" evidence="6">
    <location>
        <begin position="66"/>
        <end position="134"/>
    </location>
</feature>
<keyword evidence="3" id="KW-0853">WD repeat</keyword>
<dbReference type="PANTHER" id="PTHR10241">
    <property type="entry name" value="LETHAL 2 GIANT LARVAE PROTEIN"/>
    <property type="match status" value="1"/>
</dbReference>
<dbReference type="PANTHER" id="PTHR10241:SF29">
    <property type="entry name" value="LETHAL(2) GIANT LARVAE PROTEIN"/>
    <property type="match status" value="1"/>
</dbReference>
<dbReference type="STRING" id="307972.A0A2G8KV50"/>
<dbReference type="InterPro" id="IPR000664">
    <property type="entry name" value="Lethal2_giant"/>
</dbReference>
<accession>A0A2G8KV50</accession>
<feature type="region of interest" description="Disordered" evidence="5">
    <location>
        <begin position="434"/>
        <end position="461"/>
    </location>
</feature>
<organism evidence="7 8">
    <name type="scientific">Stichopus japonicus</name>
    <name type="common">Sea cucumber</name>
    <dbReference type="NCBI Taxonomy" id="307972"/>
    <lineage>
        <taxon>Eukaryota</taxon>
        <taxon>Metazoa</taxon>
        <taxon>Echinodermata</taxon>
        <taxon>Eleutherozoa</taxon>
        <taxon>Echinozoa</taxon>
        <taxon>Holothuroidea</taxon>
        <taxon>Aspidochirotacea</taxon>
        <taxon>Aspidochirotida</taxon>
        <taxon>Stichopodidae</taxon>
        <taxon>Apostichopus</taxon>
    </lineage>
</organism>
<dbReference type="GO" id="GO:0006887">
    <property type="term" value="P:exocytosis"/>
    <property type="evidence" value="ECO:0007669"/>
    <property type="project" value="UniProtKB-KW"/>
</dbReference>
<protein>
    <submittedName>
        <fullName evidence="7">Putative lethal(2) giant larvae protein-like 2</fullName>
    </submittedName>
</protein>
<evidence type="ECO:0000313" key="8">
    <source>
        <dbReference type="Proteomes" id="UP000230750"/>
    </source>
</evidence>
<dbReference type="GO" id="GO:0005096">
    <property type="term" value="F:GTPase activator activity"/>
    <property type="evidence" value="ECO:0007669"/>
    <property type="project" value="TreeGrafter"/>
</dbReference>
<gene>
    <name evidence="7" type="ORF">BSL78_11248</name>
</gene>
<dbReference type="GO" id="GO:0030866">
    <property type="term" value="P:cortical actin cytoskeleton organization"/>
    <property type="evidence" value="ECO:0007669"/>
    <property type="project" value="TreeGrafter"/>
</dbReference>
<keyword evidence="2" id="KW-0268">Exocytosis</keyword>
<feature type="non-terminal residue" evidence="7">
    <location>
        <position position="1"/>
    </location>
</feature>
<evidence type="ECO:0000256" key="2">
    <source>
        <dbReference type="ARBA" id="ARBA00022483"/>
    </source>
</evidence>
<evidence type="ECO:0000256" key="1">
    <source>
        <dbReference type="ARBA" id="ARBA00008070"/>
    </source>
</evidence>
<dbReference type="EMBL" id="MRZV01000353">
    <property type="protein sequence ID" value="PIK51871.1"/>
    <property type="molecule type" value="Genomic_DNA"/>
</dbReference>
<keyword evidence="4" id="KW-0677">Repeat</keyword>
<dbReference type="InterPro" id="IPR013577">
    <property type="entry name" value="LLGL2"/>
</dbReference>
<dbReference type="SUPFAM" id="SSF50978">
    <property type="entry name" value="WD40 repeat-like"/>
    <property type="match status" value="1"/>
</dbReference>
<dbReference type="GO" id="GO:0051294">
    <property type="term" value="P:establishment of spindle orientation"/>
    <property type="evidence" value="ECO:0007669"/>
    <property type="project" value="TreeGrafter"/>
</dbReference>
<reference evidence="7 8" key="1">
    <citation type="journal article" date="2017" name="PLoS Biol.">
        <title>The sea cucumber genome provides insights into morphological evolution and visceral regeneration.</title>
        <authorList>
            <person name="Zhang X."/>
            <person name="Sun L."/>
            <person name="Yuan J."/>
            <person name="Sun Y."/>
            <person name="Gao Y."/>
            <person name="Zhang L."/>
            <person name="Li S."/>
            <person name="Dai H."/>
            <person name="Hamel J.F."/>
            <person name="Liu C."/>
            <person name="Yu Y."/>
            <person name="Liu S."/>
            <person name="Lin W."/>
            <person name="Guo K."/>
            <person name="Jin S."/>
            <person name="Xu P."/>
            <person name="Storey K.B."/>
            <person name="Huan P."/>
            <person name="Zhang T."/>
            <person name="Zhou Y."/>
            <person name="Zhang J."/>
            <person name="Lin C."/>
            <person name="Li X."/>
            <person name="Xing L."/>
            <person name="Huo D."/>
            <person name="Sun M."/>
            <person name="Wang L."/>
            <person name="Mercier A."/>
            <person name="Li F."/>
            <person name="Yang H."/>
            <person name="Xiang J."/>
        </authorList>
    </citation>
    <scope>NUCLEOTIDE SEQUENCE [LARGE SCALE GENOMIC DNA]</scope>
    <source>
        <strain evidence="7">Shaxun</strain>
        <tissue evidence="7">Muscle</tissue>
    </source>
</reference>
<dbReference type="GO" id="GO:0045159">
    <property type="term" value="F:myosin II binding"/>
    <property type="evidence" value="ECO:0007669"/>
    <property type="project" value="TreeGrafter"/>
</dbReference>
<evidence type="ECO:0000313" key="7">
    <source>
        <dbReference type="EMBL" id="PIK51871.1"/>
    </source>
</evidence>
<name>A0A2G8KV50_STIJA</name>
<feature type="compositionally biased region" description="Basic and acidic residues" evidence="5">
    <location>
        <begin position="439"/>
        <end position="461"/>
    </location>
</feature>
<evidence type="ECO:0000256" key="5">
    <source>
        <dbReference type="SAM" id="MobiDB-lite"/>
    </source>
</evidence>
<dbReference type="Proteomes" id="UP000230750">
    <property type="component" value="Unassembled WGS sequence"/>
</dbReference>
<dbReference type="InterPro" id="IPR036322">
    <property type="entry name" value="WD40_repeat_dom_sf"/>
</dbReference>
<evidence type="ECO:0000256" key="4">
    <source>
        <dbReference type="ARBA" id="ARBA00022737"/>
    </source>
</evidence>
<evidence type="ECO:0000256" key="3">
    <source>
        <dbReference type="ARBA" id="ARBA00022574"/>
    </source>
</evidence>
<dbReference type="Pfam" id="PF08366">
    <property type="entry name" value="LLGL"/>
    <property type="match status" value="1"/>
</dbReference>
<evidence type="ECO:0000259" key="6">
    <source>
        <dbReference type="Pfam" id="PF08366"/>
    </source>
</evidence>
<dbReference type="GO" id="GO:0032878">
    <property type="term" value="P:regulation of establishment or maintenance of cell polarity"/>
    <property type="evidence" value="ECO:0007669"/>
    <property type="project" value="TreeGrafter"/>
</dbReference>
<dbReference type="GO" id="GO:0006893">
    <property type="term" value="P:Golgi to plasma membrane transport"/>
    <property type="evidence" value="ECO:0007669"/>
    <property type="project" value="TreeGrafter"/>
</dbReference>
<dbReference type="Gene3D" id="2.130.10.10">
    <property type="entry name" value="YVTN repeat-like/Quinoprotein amine dehydrogenase"/>
    <property type="match status" value="1"/>
</dbReference>
<dbReference type="OrthoDB" id="19944at2759"/>
<dbReference type="GO" id="GO:0005886">
    <property type="term" value="C:plasma membrane"/>
    <property type="evidence" value="ECO:0007669"/>
    <property type="project" value="TreeGrafter"/>
</dbReference>
<dbReference type="GO" id="GO:0019905">
    <property type="term" value="F:syntaxin binding"/>
    <property type="evidence" value="ECO:0007669"/>
    <property type="project" value="TreeGrafter"/>
</dbReference>
<dbReference type="AlphaFoldDB" id="A0A2G8KV50"/>
<sequence length="779" mass="86083">LLIGYNRGLIVIWDSKELQVDATFVCNQQLESLCWRRDGAQFSSSHSDGSYTVWDIETMTATKDATVPYGPFPCKAIPKLLYLTTEESTIMIFSGAMPRASFGDHNVVNIFEEDAKHVAFDFTSKVIDFFVMTGGEPGDVGPTTLCRTCPLSMHRPSPLPPSIQRSFRYLREDRLRGRTSDDGNCFEEGHGSCHNWSFHDSDLCSKDLKSTIGEWPLDGGQNLADSPVSRDVLLTGHEDGSVKFWDSSTTSLKFLYKLSTGNILQTEMDVNEGNEEEEEWPPFRKAGLFDPFSDDPRLGITQIVMCPLTGKLLLGGSAGQAFNCRIVGEVDGFIWKGHGPLETKQEPVRQDPGFHCECVAQAWPPAGITSMAFQSLWEVGAFGTSHGFAVFDSMQHKPIFSQCTLNPNDLSATGEAIQRKKSLKKSLRASIRRLRKGRQKGEQARRPPEGGDVPPAERRVEARSSSENMISLVRSIYFANSFIRDANAPAPSLWVGTNAGIIYVFTLNIPVGENRVMGNVMAEIAKEVKLKHGAPVVSLVVVDGDCNPIPDPIEIKHQRAKPPTPTGHQLIVCSEEQFKAFSMPNLKPLRKVKLTAHDGSKVRKVSFVNFKNKSGSYAETAILCCTNLGDVSIFGIEQLKKDYTYDLLSQANVAGIMSLIFTSRGEGFYLLSPSELSRFSVSTRHITEPQCTVAVSERGDPRTADVIQHHVNQPTANGDAGGEEEQTVEELVNEVDELLAKSGINVSMDDDTEENIDIANITVDEVREFERTDHQEFGN</sequence>